<dbReference type="Proteomes" id="UP001161247">
    <property type="component" value="Chromosome 8"/>
</dbReference>
<dbReference type="EMBL" id="OX459125">
    <property type="protein sequence ID" value="CAI9116501.1"/>
    <property type="molecule type" value="Genomic_DNA"/>
</dbReference>
<reference evidence="4" key="1">
    <citation type="submission" date="2023-03" db="EMBL/GenBank/DDBJ databases">
        <authorList>
            <person name="Julca I."/>
        </authorList>
    </citation>
    <scope>NUCLEOTIDE SEQUENCE</scope>
</reference>
<dbReference type="Gene3D" id="3.40.1190.20">
    <property type="match status" value="1"/>
</dbReference>
<keyword evidence="5" id="KW-1185">Reference proteome</keyword>
<feature type="domain" description="Pyridoxamine kinase/Phosphomethylpyrimidine kinase" evidence="3">
    <location>
        <begin position="2"/>
        <end position="92"/>
    </location>
</feature>
<feature type="compositionally biased region" description="Polar residues" evidence="2">
    <location>
        <begin position="187"/>
        <end position="198"/>
    </location>
</feature>
<name>A0AAV1EA53_OLDCO</name>
<dbReference type="Pfam" id="PF08543">
    <property type="entry name" value="Phos_pyr_kin"/>
    <property type="match status" value="1"/>
</dbReference>
<dbReference type="AlphaFoldDB" id="A0AAV1EA53"/>
<feature type="coiled-coil region" evidence="1">
    <location>
        <begin position="124"/>
        <end position="158"/>
    </location>
</feature>
<sequence>MAVRDKLFPMADIVTPNLKEASALFGGMLLESLADMRTAAKSIHDFAPSSDHFEHKAELVTYCRYVLVKGGDLLVLSDAVDILYDGYNPWRIDSMETTLDHFTVEKMASAKDISIKTNVIMDMVMQLALERERLKKQLNDLAKENKFLKVKLRKTEKDECLTAHDDIDKSEKMLPTSRADSAAASLNDESQGKSSNHSPTLWWRKHLILHLQIKMKWAFPTVQKIAII</sequence>
<accession>A0AAV1EA53</accession>
<gene>
    <name evidence="4" type="ORF">OLC1_LOCUS22781</name>
</gene>
<feature type="region of interest" description="Disordered" evidence="2">
    <location>
        <begin position="172"/>
        <end position="198"/>
    </location>
</feature>
<dbReference type="InterPro" id="IPR039976">
    <property type="entry name" value="WIT1/WIT2"/>
</dbReference>
<dbReference type="PANTHER" id="PTHR35705">
    <property type="entry name" value="WPP DOMAIN-INTERACTING TAIL-ANCHORED PROTEIN 1"/>
    <property type="match status" value="1"/>
</dbReference>
<evidence type="ECO:0000259" key="3">
    <source>
        <dbReference type="Pfam" id="PF08543"/>
    </source>
</evidence>
<organism evidence="4 5">
    <name type="scientific">Oldenlandia corymbosa var. corymbosa</name>
    <dbReference type="NCBI Taxonomy" id="529605"/>
    <lineage>
        <taxon>Eukaryota</taxon>
        <taxon>Viridiplantae</taxon>
        <taxon>Streptophyta</taxon>
        <taxon>Embryophyta</taxon>
        <taxon>Tracheophyta</taxon>
        <taxon>Spermatophyta</taxon>
        <taxon>Magnoliopsida</taxon>
        <taxon>eudicotyledons</taxon>
        <taxon>Gunneridae</taxon>
        <taxon>Pentapetalae</taxon>
        <taxon>asterids</taxon>
        <taxon>lamiids</taxon>
        <taxon>Gentianales</taxon>
        <taxon>Rubiaceae</taxon>
        <taxon>Rubioideae</taxon>
        <taxon>Spermacoceae</taxon>
        <taxon>Hedyotis-Oldenlandia complex</taxon>
        <taxon>Oldenlandia</taxon>
    </lineage>
</organism>
<proteinExistence type="predicted"/>
<evidence type="ECO:0000256" key="2">
    <source>
        <dbReference type="SAM" id="MobiDB-lite"/>
    </source>
</evidence>
<evidence type="ECO:0000256" key="1">
    <source>
        <dbReference type="SAM" id="Coils"/>
    </source>
</evidence>
<evidence type="ECO:0000313" key="4">
    <source>
        <dbReference type="EMBL" id="CAI9116501.1"/>
    </source>
</evidence>
<dbReference type="InterPro" id="IPR013749">
    <property type="entry name" value="PM/HMP-P_kinase-1"/>
</dbReference>
<keyword evidence="1" id="KW-0175">Coiled coil</keyword>
<dbReference type="InterPro" id="IPR029056">
    <property type="entry name" value="Ribokinase-like"/>
</dbReference>
<evidence type="ECO:0000313" key="5">
    <source>
        <dbReference type="Proteomes" id="UP001161247"/>
    </source>
</evidence>
<dbReference type="SUPFAM" id="SSF53613">
    <property type="entry name" value="Ribokinase-like"/>
    <property type="match status" value="1"/>
</dbReference>
<protein>
    <submittedName>
        <fullName evidence="4">OLC1v1017665C1</fullName>
    </submittedName>
</protein>